<sequence length="393" mass="42857">MEALTENKIKREVSTGMDRVLYGDGSSPIAALGISIEVGTPPQTVLIEPDTGSWQFWVPDLKPGSTRDSSKSIYFDRKHSYSMKDLRQTETIAYLGSEAYTNLFLDEISICGKSLGRSRIGVADLSKSKLSRHVGTLGLLTPPPGNWTDDFILTRLLSQKLVKSRAFSAGVRKKGRGTLTFGGYDTAKFSGPLEKLPMLKHDNNIYMVEMESLSFVNGNRSTSLLNREIAGGEQLSIALDSGAPGLRFRTEVFKEVTKQIGATLNNGLPTVPCDLVNSKARLDFKMTDSTTISVLLADFVVTRLDNNQQCRLAIISNGHTTDLWTGVQFLRRSYVVFDPDNKNLFVAKGADCGSNLVAIDSNIPTDAIGKCSEEVLEIDPPVDQAPGARPASI</sequence>
<dbReference type="InterPro" id="IPR021109">
    <property type="entry name" value="Peptidase_aspartic_dom_sf"/>
</dbReference>
<dbReference type="PRINTS" id="PR00792">
    <property type="entry name" value="PEPSIN"/>
</dbReference>
<dbReference type="AlphaFoldDB" id="A0AAJ0FU31"/>
<dbReference type="InterPro" id="IPR033121">
    <property type="entry name" value="PEPTIDASE_A1"/>
</dbReference>
<dbReference type="InterPro" id="IPR034164">
    <property type="entry name" value="Pepsin-like_dom"/>
</dbReference>
<comment type="similarity">
    <text evidence="1">Belongs to the peptidase A1 family.</text>
</comment>
<dbReference type="GO" id="GO:0006508">
    <property type="term" value="P:proteolysis"/>
    <property type="evidence" value="ECO:0007669"/>
    <property type="project" value="InterPro"/>
</dbReference>
<dbReference type="GO" id="GO:0004190">
    <property type="term" value="F:aspartic-type endopeptidase activity"/>
    <property type="evidence" value="ECO:0007669"/>
    <property type="project" value="InterPro"/>
</dbReference>
<proteinExistence type="inferred from homology"/>
<feature type="domain" description="Peptidase A1" evidence="3">
    <location>
        <begin position="32"/>
        <end position="347"/>
    </location>
</feature>
<dbReference type="EMBL" id="JASWJB010000101">
    <property type="protein sequence ID" value="KAK2598056.1"/>
    <property type="molecule type" value="Genomic_DNA"/>
</dbReference>
<evidence type="ECO:0000256" key="1">
    <source>
        <dbReference type="ARBA" id="ARBA00007447"/>
    </source>
</evidence>
<comment type="caution">
    <text evidence="4">The sequence shown here is derived from an EMBL/GenBank/DDBJ whole genome shotgun (WGS) entry which is preliminary data.</text>
</comment>
<feature type="disulfide bond" evidence="2">
    <location>
        <begin position="273"/>
        <end position="310"/>
    </location>
</feature>
<reference evidence="4" key="1">
    <citation type="submission" date="2023-06" db="EMBL/GenBank/DDBJ databases">
        <title>Conoideocrella luteorostrata (Hypocreales: Clavicipitaceae), a potential biocontrol fungus for elongate hemlock scale in United States Christmas tree production areas.</title>
        <authorList>
            <person name="Barrett H."/>
            <person name="Lovett B."/>
            <person name="Macias A.M."/>
            <person name="Stajich J.E."/>
            <person name="Kasson M.T."/>
        </authorList>
    </citation>
    <scope>NUCLEOTIDE SEQUENCE</scope>
    <source>
        <strain evidence="4">ARSEF 14590</strain>
    </source>
</reference>
<dbReference type="PANTHER" id="PTHR47966:SF51">
    <property type="entry name" value="BETA-SITE APP-CLEAVING ENZYME, ISOFORM A-RELATED"/>
    <property type="match status" value="1"/>
</dbReference>
<dbReference type="SUPFAM" id="SSF50630">
    <property type="entry name" value="Acid proteases"/>
    <property type="match status" value="1"/>
</dbReference>
<evidence type="ECO:0000259" key="3">
    <source>
        <dbReference type="PROSITE" id="PS51767"/>
    </source>
</evidence>
<dbReference type="CDD" id="cd05471">
    <property type="entry name" value="pepsin_like"/>
    <property type="match status" value="1"/>
</dbReference>
<dbReference type="Gene3D" id="2.40.70.10">
    <property type="entry name" value="Acid Proteases"/>
    <property type="match status" value="2"/>
</dbReference>
<dbReference type="Proteomes" id="UP001251528">
    <property type="component" value="Unassembled WGS sequence"/>
</dbReference>
<gene>
    <name evidence="4" type="ORF">QQS21_005833</name>
</gene>
<organism evidence="4 5">
    <name type="scientific">Conoideocrella luteorostrata</name>
    <dbReference type="NCBI Taxonomy" id="1105319"/>
    <lineage>
        <taxon>Eukaryota</taxon>
        <taxon>Fungi</taxon>
        <taxon>Dikarya</taxon>
        <taxon>Ascomycota</taxon>
        <taxon>Pezizomycotina</taxon>
        <taxon>Sordariomycetes</taxon>
        <taxon>Hypocreomycetidae</taxon>
        <taxon>Hypocreales</taxon>
        <taxon>Clavicipitaceae</taxon>
        <taxon>Conoideocrella</taxon>
    </lineage>
</organism>
<keyword evidence="5" id="KW-1185">Reference proteome</keyword>
<dbReference type="PANTHER" id="PTHR47966">
    <property type="entry name" value="BETA-SITE APP-CLEAVING ENZYME, ISOFORM A-RELATED"/>
    <property type="match status" value="1"/>
</dbReference>
<evidence type="ECO:0000313" key="5">
    <source>
        <dbReference type="Proteomes" id="UP001251528"/>
    </source>
</evidence>
<accession>A0AAJ0FU31</accession>
<protein>
    <recommendedName>
        <fullName evidence="3">Peptidase A1 domain-containing protein</fullName>
    </recommendedName>
</protein>
<dbReference type="Pfam" id="PF00026">
    <property type="entry name" value="Asp"/>
    <property type="match status" value="1"/>
</dbReference>
<dbReference type="PROSITE" id="PS51767">
    <property type="entry name" value="PEPTIDASE_A1"/>
    <property type="match status" value="1"/>
</dbReference>
<keyword evidence="2" id="KW-1015">Disulfide bond</keyword>
<dbReference type="InterPro" id="IPR001461">
    <property type="entry name" value="Aspartic_peptidase_A1"/>
</dbReference>
<evidence type="ECO:0000256" key="2">
    <source>
        <dbReference type="PIRSR" id="PIRSR601461-2"/>
    </source>
</evidence>
<evidence type="ECO:0000313" key="4">
    <source>
        <dbReference type="EMBL" id="KAK2598056.1"/>
    </source>
</evidence>
<name>A0AAJ0FU31_9HYPO</name>